<feature type="region of interest" description="Disordered" evidence="1">
    <location>
        <begin position="319"/>
        <end position="344"/>
    </location>
</feature>
<gene>
    <name evidence="2" type="ORF">KGF57_001667</name>
</gene>
<evidence type="ECO:0000256" key="1">
    <source>
        <dbReference type="SAM" id="MobiDB-lite"/>
    </source>
</evidence>
<evidence type="ECO:0000313" key="2">
    <source>
        <dbReference type="EMBL" id="KAI5961542.1"/>
    </source>
</evidence>
<dbReference type="AlphaFoldDB" id="A0AAD5BGI4"/>
<feature type="compositionally biased region" description="Polar residues" evidence="1">
    <location>
        <begin position="148"/>
        <end position="167"/>
    </location>
</feature>
<feature type="compositionally biased region" description="Basic and acidic residues" evidence="1">
    <location>
        <begin position="7"/>
        <end position="24"/>
    </location>
</feature>
<name>A0AAD5BGI4_9ASCO</name>
<keyword evidence="3" id="KW-1185">Reference proteome</keyword>
<feature type="region of interest" description="Disordered" evidence="1">
    <location>
        <begin position="567"/>
        <end position="599"/>
    </location>
</feature>
<feature type="compositionally biased region" description="Low complexity" evidence="1">
    <location>
        <begin position="31"/>
        <end position="40"/>
    </location>
</feature>
<sequence length="831" mass="93424">MVLNIFQRREEEAAAASARHEELQKSINANRRQQQQPRSQMPVASNTLLPSPQLQKQPLPKQGNDSAAAAASSSSSSFPTNASKRRTYISHRINLPIANKSGSQSPRARSKTQIPTISETATTKSGSSSPQKPEELSEFEDENKPSSRHTTVTGTPTLQLSDSTAQANLKRGASPKESEVAKKTQISNEVLNQRRARRMRARSKPSATKAVTRRQLEKRNSVASRESKESREKIGSEEQSEPSGLQNKSPASRQSPELTKSQQQMRAMIEQQQKRYNMHSGRPINNQSIASKPRYTLPYPVSDDIISIIITDETDETEEGCPQQHSITEEPHTGNRQSQFKNEEGSAIPSEFEPIHSRSFHIGNIPRNYTYSPESPALQSAVQSRTYSPRESSRTSFTPTTSHDGRFEVHNDTLQRLTGESESSIHNTLHSHSSPMQPTSSEQSTYHMASEEFAISATDAVACILERTGSNARGSRRGQRYEEIRRKQRSQRSQTRSNPEGTIPEEPSNQDTAQTSSIPIENPPLRSSSSTPTDINSQLQRHSSLSRRSTIEDTRARIIARLNQRVDPTMYPMEASTGSPHLRSSNAEEVQEEAPPPLDEYADLHDEPPSTPPYRERLHKKVDLISFDPRYVTPVLRINKRLIKTPTNLRKTIRKLIQLQIVPEEIDLWKIDRIEDARFYHVLPQLLNGEDAQNEVRAMNDAVRVAHERTELEYESEIQRAIAISLEEQTQRQLFHGFRYNGPSRNRGQDCGEATTEETGEESRNDSPVSGEEPSDASDVFINVDEAMRIWQQQEGQGDDHHLQPHVMPGSFNYLLPARTNSSVSSYMTAA</sequence>
<feature type="region of interest" description="Disordered" evidence="1">
    <location>
        <begin position="421"/>
        <end position="446"/>
    </location>
</feature>
<dbReference type="RefSeq" id="XP_051609815.1">
    <property type="nucleotide sequence ID" value="XM_051750896.1"/>
</dbReference>
<feature type="compositionally biased region" description="Polar residues" evidence="1">
    <location>
        <begin position="371"/>
        <end position="402"/>
    </location>
</feature>
<comment type="caution">
    <text evidence="2">The sequence shown here is derived from an EMBL/GenBank/DDBJ whole genome shotgun (WGS) entry which is preliminary data.</text>
</comment>
<proteinExistence type="predicted"/>
<feature type="region of interest" description="Disordered" evidence="1">
    <location>
        <begin position="471"/>
        <end position="552"/>
    </location>
</feature>
<feature type="compositionally biased region" description="Polar residues" evidence="1">
    <location>
        <begin position="507"/>
        <end position="536"/>
    </location>
</feature>
<dbReference type="InterPro" id="IPR003903">
    <property type="entry name" value="UIM_dom"/>
</dbReference>
<accession>A0AAD5BGI4</accession>
<feature type="compositionally biased region" description="Polar residues" evidence="1">
    <location>
        <begin position="100"/>
        <end position="131"/>
    </location>
</feature>
<feature type="compositionally biased region" description="Low complexity" evidence="1">
    <location>
        <begin position="48"/>
        <end position="77"/>
    </location>
</feature>
<dbReference type="PROSITE" id="PS50330">
    <property type="entry name" value="UIM"/>
    <property type="match status" value="1"/>
</dbReference>
<feature type="compositionally biased region" description="Low complexity" evidence="1">
    <location>
        <begin position="537"/>
        <end position="548"/>
    </location>
</feature>
<feature type="compositionally biased region" description="Basic residues" evidence="1">
    <location>
        <begin position="194"/>
        <end position="203"/>
    </location>
</feature>
<feature type="region of interest" description="Disordered" evidence="1">
    <location>
        <begin position="738"/>
        <end position="776"/>
    </location>
</feature>
<feature type="compositionally biased region" description="Basic and acidic residues" evidence="1">
    <location>
        <begin position="214"/>
        <end position="236"/>
    </location>
</feature>
<protein>
    <submittedName>
        <fullName evidence="2">Uncharacterized protein</fullName>
    </submittedName>
</protein>
<feature type="compositionally biased region" description="Polar residues" evidence="1">
    <location>
        <begin position="241"/>
        <end position="261"/>
    </location>
</feature>
<dbReference type="EMBL" id="JAIHNG010000075">
    <property type="protein sequence ID" value="KAI5961542.1"/>
    <property type="molecule type" value="Genomic_DNA"/>
</dbReference>
<evidence type="ECO:0000313" key="3">
    <source>
        <dbReference type="Proteomes" id="UP001204833"/>
    </source>
</evidence>
<reference evidence="2 3" key="1">
    <citation type="journal article" date="2022" name="DNA Res.">
        <title>Genome analysis of five recently described species of the CUG-Ser clade uncovers Candida theae as a new hybrid lineage with pathogenic potential in the Candida parapsilosis species complex.</title>
        <authorList>
            <person name="Mixao V."/>
            <person name="Del Olmo V."/>
            <person name="Hegedusova E."/>
            <person name="Saus E."/>
            <person name="Pryszcz L."/>
            <person name="Cillingova A."/>
            <person name="Nosek J."/>
            <person name="Gabaldon T."/>
        </authorList>
    </citation>
    <scope>NUCLEOTIDE SEQUENCE [LARGE SCALE GENOMIC DNA]</scope>
    <source>
        <strain evidence="2 3">CBS 12239</strain>
    </source>
</reference>
<feature type="region of interest" description="Disordered" evidence="1">
    <location>
        <begin position="371"/>
        <end position="408"/>
    </location>
</feature>
<feature type="compositionally biased region" description="Polar residues" evidence="1">
    <location>
        <begin position="576"/>
        <end position="588"/>
    </location>
</feature>
<feature type="region of interest" description="Disordered" evidence="1">
    <location>
        <begin position="95"/>
        <end position="266"/>
    </location>
</feature>
<organism evidence="2 3">
    <name type="scientific">Candida theae</name>
    <dbReference type="NCBI Taxonomy" id="1198502"/>
    <lineage>
        <taxon>Eukaryota</taxon>
        <taxon>Fungi</taxon>
        <taxon>Dikarya</taxon>
        <taxon>Ascomycota</taxon>
        <taxon>Saccharomycotina</taxon>
        <taxon>Pichiomycetes</taxon>
        <taxon>Debaryomycetaceae</taxon>
        <taxon>Candida/Lodderomyces clade</taxon>
        <taxon>Candida</taxon>
    </lineage>
</organism>
<feature type="region of interest" description="Disordered" evidence="1">
    <location>
        <begin position="1"/>
        <end position="83"/>
    </location>
</feature>
<dbReference type="Proteomes" id="UP001204833">
    <property type="component" value="Unassembled WGS sequence"/>
</dbReference>
<dbReference type="GeneID" id="76149726"/>